<dbReference type="RefSeq" id="WP_150416142.1">
    <property type="nucleotide sequence ID" value="NZ_VYQF01000006.1"/>
</dbReference>
<feature type="signal peptide" evidence="1">
    <location>
        <begin position="1"/>
        <end position="20"/>
    </location>
</feature>
<proteinExistence type="predicted"/>
<feature type="chain" id="PRO_5023863831" description="Dockerin domain-containing protein" evidence="1">
    <location>
        <begin position="21"/>
        <end position="545"/>
    </location>
</feature>
<keyword evidence="1" id="KW-0732">Signal</keyword>
<organism evidence="2 3">
    <name type="scientific">Ginsengibacter hankyongi</name>
    <dbReference type="NCBI Taxonomy" id="2607284"/>
    <lineage>
        <taxon>Bacteria</taxon>
        <taxon>Pseudomonadati</taxon>
        <taxon>Bacteroidota</taxon>
        <taxon>Chitinophagia</taxon>
        <taxon>Chitinophagales</taxon>
        <taxon>Chitinophagaceae</taxon>
        <taxon>Ginsengibacter</taxon>
    </lineage>
</organism>
<evidence type="ECO:0008006" key="4">
    <source>
        <dbReference type="Google" id="ProtNLM"/>
    </source>
</evidence>
<dbReference type="EMBL" id="VYQF01000006">
    <property type="protein sequence ID" value="KAA9037214.1"/>
    <property type="molecule type" value="Genomic_DNA"/>
</dbReference>
<protein>
    <recommendedName>
        <fullName evidence="4">Dockerin domain-containing protein</fullName>
    </recommendedName>
</protein>
<dbReference type="GO" id="GO:0000272">
    <property type="term" value="P:polysaccharide catabolic process"/>
    <property type="evidence" value="ECO:0007669"/>
    <property type="project" value="InterPro"/>
</dbReference>
<reference evidence="2 3" key="1">
    <citation type="submission" date="2019-09" db="EMBL/GenBank/DDBJ databases">
        <title>Draft genome sequence of Ginsengibacter sp. BR5-29.</title>
        <authorList>
            <person name="Im W.-T."/>
        </authorList>
    </citation>
    <scope>NUCLEOTIDE SEQUENCE [LARGE SCALE GENOMIC DNA]</scope>
    <source>
        <strain evidence="2 3">BR5-29</strain>
    </source>
</reference>
<dbReference type="SUPFAM" id="SSF63446">
    <property type="entry name" value="Type I dockerin domain"/>
    <property type="match status" value="1"/>
</dbReference>
<name>A0A5J5IGF6_9BACT</name>
<accession>A0A5J5IGF6</accession>
<sequence length="545" mass="57376">MIKQLLFTVLSVFCSLMAYCQLYNNGATITIQNGGYMLLAGNLQNVSGTITNDGKIEVQGNFINSGTYTSTANEDSLIMSGTGQDTLTGGGSLINYLTINKTTASDSVKLGGTTTVNTKLDYLSGGLSTDPILNPSFTLTSPVAAVYNFSTGKEIVGSVKRTGWTNGTAFVFNQPNMQVTTNGGTSPTELTVTMIPQSGGGDPTQNEREVKRKFLFTQTGGSGFSADVRFPYATNELNTNVEANVVPWELISSEWNARLIPVTHDVVNHFVSTTGISAADMALEWKLADPKYTFNVTAFLRGAWNGTSMNTALNSAGVLPLSQPYNTTPFNYTGTESVGGIPNSNIVDWVLIEHRKPASGLASDATSSTITGRKAGFLLNNGTVVDLDGVTPISFNITKQGGSFIVIRHRNHLGVMSNSIPSNPAGTFTNDYSLLANSYKASGATSDPVELLSGGLKYGLWAGDSNKNGVVNGTDVSSIKLAISSLATGYLFTDANLSNSINGTDVSLTKNTISSLGSGSAPTIANGNTRLSAQVQTNIPDPIVE</sequence>
<keyword evidence="3" id="KW-1185">Reference proteome</keyword>
<dbReference type="AlphaFoldDB" id="A0A5J5IGF6"/>
<dbReference type="Proteomes" id="UP000326903">
    <property type="component" value="Unassembled WGS sequence"/>
</dbReference>
<evidence type="ECO:0000313" key="2">
    <source>
        <dbReference type="EMBL" id="KAA9037214.1"/>
    </source>
</evidence>
<dbReference type="InterPro" id="IPR036439">
    <property type="entry name" value="Dockerin_dom_sf"/>
</dbReference>
<evidence type="ECO:0000313" key="3">
    <source>
        <dbReference type="Proteomes" id="UP000326903"/>
    </source>
</evidence>
<evidence type="ECO:0000256" key="1">
    <source>
        <dbReference type="SAM" id="SignalP"/>
    </source>
</evidence>
<gene>
    <name evidence="2" type="ORF">FW778_17455</name>
</gene>
<comment type="caution">
    <text evidence="2">The sequence shown here is derived from an EMBL/GenBank/DDBJ whole genome shotgun (WGS) entry which is preliminary data.</text>
</comment>